<dbReference type="AlphaFoldDB" id="A0A3D8K6H9"/>
<dbReference type="OrthoDB" id="8609034at2"/>
<reference evidence="5 6" key="1">
    <citation type="submission" date="2018-08" db="EMBL/GenBank/DDBJ databases">
        <title>Paraburkholderia sp. DHOM06 isolated from forest soil.</title>
        <authorList>
            <person name="Gao Z.-H."/>
            <person name="Qiu L.-H."/>
        </authorList>
    </citation>
    <scope>NUCLEOTIDE SEQUENCE [LARGE SCALE GENOMIC DNA]</scope>
    <source>
        <strain evidence="5 6">DHOM06</strain>
    </source>
</reference>
<dbReference type="Proteomes" id="UP000256838">
    <property type="component" value="Unassembled WGS sequence"/>
</dbReference>
<evidence type="ECO:0000259" key="4">
    <source>
        <dbReference type="SMART" id="SM00922"/>
    </source>
</evidence>
<organism evidence="5 6">
    <name type="scientific">Trinickia dinghuensis</name>
    <dbReference type="NCBI Taxonomy" id="2291023"/>
    <lineage>
        <taxon>Bacteria</taxon>
        <taxon>Pseudomonadati</taxon>
        <taxon>Pseudomonadota</taxon>
        <taxon>Betaproteobacteria</taxon>
        <taxon>Burkholderiales</taxon>
        <taxon>Burkholderiaceae</taxon>
        <taxon>Trinickia</taxon>
    </lineage>
</organism>
<dbReference type="InterPro" id="IPR029065">
    <property type="entry name" value="Enolase_C-like"/>
</dbReference>
<sequence>MNNRIERIAVTHHRLALDPAFPASWDSRPRQWFPATIVRVEDSEGRIGIGSGDAMYGFDDYRHLFVGTDPLDLARHSAVIDNVSFHAGRLWPLDAALWDLAGKILGQPCWQMAGGRASGVRAYASSGIHRPLDGMARWAEHAVARGFPALKIRFGRPSLADDLAALAAVREAAGERIEIMVDCNQGWRMPWDTQAPWRFDDALALIRRMERYRVYWVEEPLHRGDYAGYARLRKEAGVRIAGGELTRDAHEFQALLEHDSLDVYQPDVVCTLGLEGTRRLTQQIEARGRVFTPHTWGNGIGLAANLHVAAGASNAPFVEFPYDPPEWTCARRDFPLVAPIDIDENGWIELGHAPGLGIELNEATLAATLAENNRYD</sequence>
<dbReference type="EMBL" id="QRGA01000001">
    <property type="protein sequence ID" value="RDV00485.1"/>
    <property type="molecule type" value="Genomic_DNA"/>
</dbReference>
<name>A0A3D8K6H9_9BURK</name>
<protein>
    <submittedName>
        <fullName evidence="5">Mandelate racemase/muconate lactonizing enzyme family protein</fullName>
    </submittedName>
</protein>
<keyword evidence="2" id="KW-0479">Metal-binding</keyword>
<dbReference type="SFLD" id="SFLDG00179">
    <property type="entry name" value="mandelate_racemase"/>
    <property type="match status" value="1"/>
</dbReference>
<dbReference type="Gene3D" id="3.30.390.10">
    <property type="entry name" value="Enolase-like, N-terminal domain"/>
    <property type="match status" value="1"/>
</dbReference>
<dbReference type="PANTHER" id="PTHR13794">
    <property type="entry name" value="ENOLASE SUPERFAMILY, MANDELATE RACEMASE"/>
    <property type="match status" value="1"/>
</dbReference>
<feature type="domain" description="Mandelate racemase/muconate lactonizing enzyme C-terminal" evidence="4">
    <location>
        <begin position="132"/>
        <end position="239"/>
    </location>
</feature>
<evidence type="ECO:0000256" key="2">
    <source>
        <dbReference type="ARBA" id="ARBA00022723"/>
    </source>
</evidence>
<dbReference type="SMART" id="SM00922">
    <property type="entry name" value="MR_MLE"/>
    <property type="match status" value="1"/>
</dbReference>
<dbReference type="InterPro" id="IPR013342">
    <property type="entry name" value="Mandelate_racemase_C"/>
</dbReference>
<dbReference type="Gene3D" id="3.20.20.120">
    <property type="entry name" value="Enolase-like C-terminal domain"/>
    <property type="match status" value="1"/>
</dbReference>
<dbReference type="SUPFAM" id="SSF54826">
    <property type="entry name" value="Enolase N-terminal domain-like"/>
    <property type="match status" value="1"/>
</dbReference>
<dbReference type="RefSeq" id="WP_115531754.1">
    <property type="nucleotide sequence ID" value="NZ_QRGA01000001.1"/>
</dbReference>
<dbReference type="GO" id="GO:0016052">
    <property type="term" value="P:carbohydrate catabolic process"/>
    <property type="evidence" value="ECO:0007669"/>
    <property type="project" value="TreeGrafter"/>
</dbReference>
<keyword evidence="6" id="KW-1185">Reference proteome</keyword>
<dbReference type="CDD" id="cd03316">
    <property type="entry name" value="MR_like"/>
    <property type="match status" value="1"/>
</dbReference>
<dbReference type="PANTHER" id="PTHR13794:SF58">
    <property type="entry name" value="MITOCHONDRIAL ENOLASE SUPERFAMILY MEMBER 1"/>
    <property type="match status" value="1"/>
</dbReference>
<evidence type="ECO:0000256" key="1">
    <source>
        <dbReference type="ARBA" id="ARBA00001946"/>
    </source>
</evidence>
<dbReference type="InterPro" id="IPR036849">
    <property type="entry name" value="Enolase-like_C_sf"/>
</dbReference>
<comment type="caution">
    <text evidence="5">The sequence shown here is derived from an EMBL/GenBank/DDBJ whole genome shotgun (WGS) entry which is preliminary data.</text>
</comment>
<accession>A0A3D8K6H9</accession>
<dbReference type="InterPro" id="IPR046945">
    <property type="entry name" value="RHMD-like"/>
</dbReference>
<evidence type="ECO:0000313" key="5">
    <source>
        <dbReference type="EMBL" id="RDV00485.1"/>
    </source>
</evidence>
<dbReference type="GO" id="GO:0016836">
    <property type="term" value="F:hydro-lyase activity"/>
    <property type="evidence" value="ECO:0007669"/>
    <property type="project" value="TreeGrafter"/>
</dbReference>
<dbReference type="GO" id="GO:0000287">
    <property type="term" value="F:magnesium ion binding"/>
    <property type="evidence" value="ECO:0007669"/>
    <property type="project" value="TreeGrafter"/>
</dbReference>
<proteinExistence type="predicted"/>
<evidence type="ECO:0000313" key="6">
    <source>
        <dbReference type="Proteomes" id="UP000256838"/>
    </source>
</evidence>
<keyword evidence="3" id="KW-0460">Magnesium</keyword>
<dbReference type="Pfam" id="PF13378">
    <property type="entry name" value="MR_MLE_C"/>
    <property type="match status" value="1"/>
</dbReference>
<dbReference type="InterPro" id="IPR029017">
    <property type="entry name" value="Enolase-like_N"/>
</dbReference>
<gene>
    <name evidence="5" type="ORF">DWV00_01485</name>
</gene>
<comment type="cofactor">
    <cofactor evidence="1">
        <name>Mg(2+)</name>
        <dbReference type="ChEBI" id="CHEBI:18420"/>
    </cofactor>
</comment>
<dbReference type="SUPFAM" id="SSF51604">
    <property type="entry name" value="Enolase C-terminal domain-like"/>
    <property type="match status" value="1"/>
</dbReference>
<evidence type="ECO:0000256" key="3">
    <source>
        <dbReference type="ARBA" id="ARBA00022842"/>
    </source>
</evidence>
<dbReference type="SFLD" id="SFLDS00001">
    <property type="entry name" value="Enolase"/>
    <property type="match status" value="1"/>
</dbReference>